<dbReference type="CDD" id="cd18787">
    <property type="entry name" value="SF2_C_DEAD"/>
    <property type="match status" value="1"/>
</dbReference>
<dbReference type="GO" id="GO:0005829">
    <property type="term" value="C:cytosol"/>
    <property type="evidence" value="ECO:0007669"/>
    <property type="project" value="TreeGrafter"/>
</dbReference>
<evidence type="ECO:0000313" key="13">
    <source>
        <dbReference type="Proteomes" id="UP000075615"/>
    </source>
</evidence>
<reference evidence="12 13" key="1">
    <citation type="submission" date="2016-01" db="EMBL/GenBank/DDBJ databases">
        <title>Genome sequencing of Roseivirga echinicomitans KMM 6058.</title>
        <authorList>
            <person name="Selvaratnam C."/>
            <person name="Thevarajoo S."/>
            <person name="Goh K.M."/>
            <person name="Ee R."/>
            <person name="Chan K.-G."/>
            <person name="Chong C.S."/>
        </authorList>
    </citation>
    <scope>NUCLEOTIDE SEQUENCE [LARGE SCALE GENOMIC DNA]</scope>
    <source>
        <strain evidence="12 13">KMM 6058</strain>
    </source>
</reference>
<dbReference type="AlphaFoldDB" id="A0A150X2N8"/>
<dbReference type="Pfam" id="PF00270">
    <property type="entry name" value="DEAD"/>
    <property type="match status" value="1"/>
</dbReference>
<dbReference type="GO" id="GO:0003724">
    <property type="term" value="F:RNA helicase activity"/>
    <property type="evidence" value="ECO:0007669"/>
    <property type="project" value="InterPro"/>
</dbReference>
<evidence type="ECO:0000259" key="9">
    <source>
        <dbReference type="PROSITE" id="PS51192"/>
    </source>
</evidence>
<sequence length="584" mass="65268">MNNFSKLGLSQSIIEVLDQLGFDTPTPVQEKSIPMLLQNDPTDFIGLAQTGTGKTAAFGLPLIDLIDLEDPTTQAIVMAPTRELGQQTAQQLVSFAKNNRALNIEVVYGGAPIMGQIKALKRPTQIIVATPGRLIDLIKRRAVKLENVKYVVLDEADEMLNMGFKEDIDEILSYTLEDRVTWLFSATMPKEIRRIVSKYMDNPLEVAVNTEQKSNVDISHKYVITKASNKLPALKRFLDIQPDMRGIMFCRTKRETQEIADELGQMGYGVEALHGDLSQAQRDAVMKRFKTRSMQLLIATDVAARGIDVNDLTHVLHHSVPDQLESYTHRSGRTGRAGNKGTSLIFINPRETRKITDIERRIKVKFEKIEVPTLEAMKSSRINSWANLIINTKVDDQADSILESVSERFSDLSKEDILRRLITTQLDHVMTPDEDSNLNDTQGGGSTSNRERTGFNRYFINVGSIDGMTNADIVHFLADESGVDRKYFGDLSLQKNCSYFDVDSTQDKGFGESFEGKEVNGRSIRVNRDDDGRPRQRRDFSKGGSGSYGGGGSSYGGGGGGRGKRPDRSKRPDRDKGRPKRRRL</sequence>
<dbReference type="InterPro" id="IPR001650">
    <property type="entry name" value="Helicase_C-like"/>
</dbReference>
<keyword evidence="3 7" id="KW-0347">Helicase</keyword>
<dbReference type="InterPro" id="IPR050079">
    <property type="entry name" value="DEAD_box_RNA_helicase"/>
</dbReference>
<evidence type="ECO:0000256" key="4">
    <source>
        <dbReference type="ARBA" id="ARBA00022840"/>
    </source>
</evidence>
<evidence type="ECO:0000259" key="11">
    <source>
        <dbReference type="PROSITE" id="PS51195"/>
    </source>
</evidence>
<dbReference type="PANTHER" id="PTHR47959:SF13">
    <property type="entry name" value="ATP-DEPENDENT RNA HELICASE RHLE"/>
    <property type="match status" value="1"/>
</dbReference>
<dbReference type="RefSeq" id="WP_068417843.1">
    <property type="nucleotide sequence ID" value="NZ_LRDB01000050.1"/>
</dbReference>
<feature type="domain" description="Helicase ATP-binding" evidence="9">
    <location>
        <begin position="35"/>
        <end position="206"/>
    </location>
</feature>
<dbReference type="PROSITE" id="PS00039">
    <property type="entry name" value="DEAD_ATP_HELICASE"/>
    <property type="match status" value="1"/>
</dbReference>
<keyword evidence="1 7" id="KW-0547">Nucleotide-binding</keyword>
<feature type="domain" description="Helicase C-terminal" evidence="10">
    <location>
        <begin position="233"/>
        <end position="377"/>
    </location>
</feature>
<dbReference type="InterPro" id="IPR011545">
    <property type="entry name" value="DEAD/DEAH_box_helicase_dom"/>
</dbReference>
<proteinExistence type="inferred from homology"/>
<comment type="similarity">
    <text evidence="5 7">Belongs to the DEAD box helicase family.</text>
</comment>
<dbReference type="GO" id="GO:0016787">
    <property type="term" value="F:hydrolase activity"/>
    <property type="evidence" value="ECO:0007669"/>
    <property type="project" value="UniProtKB-KW"/>
</dbReference>
<feature type="short sequence motif" description="Q motif" evidence="6">
    <location>
        <begin position="2"/>
        <end position="30"/>
    </location>
</feature>
<feature type="compositionally biased region" description="Gly residues" evidence="8">
    <location>
        <begin position="543"/>
        <end position="561"/>
    </location>
</feature>
<evidence type="ECO:0000259" key="10">
    <source>
        <dbReference type="PROSITE" id="PS51194"/>
    </source>
</evidence>
<evidence type="ECO:0000256" key="6">
    <source>
        <dbReference type="PROSITE-ProRule" id="PRU00552"/>
    </source>
</evidence>
<organism evidence="12 13">
    <name type="scientific">Roseivirga echinicomitans</name>
    <dbReference type="NCBI Taxonomy" id="296218"/>
    <lineage>
        <taxon>Bacteria</taxon>
        <taxon>Pseudomonadati</taxon>
        <taxon>Bacteroidota</taxon>
        <taxon>Cytophagia</taxon>
        <taxon>Cytophagales</taxon>
        <taxon>Roseivirgaceae</taxon>
        <taxon>Roseivirga</taxon>
    </lineage>
</organism>
<dbReference type="GO" id="GO:0003676">
    <property type="term" value="F:nucleic acid binding"/>
    <property type="evidence" value="ECO:0007669"/>
    <property type="project" value="InterPro"/>
</dbReference>
<dbReference type="SMART" id="SM00490">
    <property type="entry name" value="HELICc"/>
    <property type="match status" value="1"/>
</dbReference>
<gene>
    <name evidence="12" type="ORF">AWN68_09760</name>
</gene>
<dbReference type="Proteomes" id="UP000075615">
    <property type="component" value="Unassembled WGS sequence"/>
</dbReference>
<dbReference type="InterPro" id="IPR044742">
    <property type="entry name" value="DEAD/DEAH_RhlB"/>
</dbReference>
<dbReference type="EMBL" id="LRDB01000050">
    <property type="protein sequence ID" value="KYG72973.1"/>
    <property type="molecule type" value="Genomic_DNA"/>
</dbReference>
<keyword evidence="4 7" id="KW-0067">ATP-binding</keyword>
<dbReference type="CDD" id="cd12252">
    <property type="entry name" value="RRM_DbpA"/>
    <property type="match status" value="1"/>
</dbReference>
<dbReference type="SMART" id="SM00487">
    <property type="entry name" value="DEXDc"/>
    <property type="match status" value="1"/>
</dbReference>
<dbReference type="InterPro" id="IPR012677">
    <property type="entry name" value="Nucleotide-bd_a/b_plait_sf"/>
</dbReference>
<dbReference type="PANTHER" id="PTHR47959">
    <property type="entry name" value="ATP-DEPENDENT RNA HELICASE RHLE-RELATED"/>
    <property type="match status" value="1"/>
</dbReference>
<evidence type="ECO:0000256" key="1">
    <source>
        <dbReference type="ARBA" id="ARBA00022741"/>
    </source>
</evidence>
<feature type="region of interest" description="Disordered" evidence="8">
    <location>
        <begin position="521"/>
        <end position="584"/>
    </location>
</feature>
<keyword evidence="13" id="KW-1185">Reference proteome</keyword>
<dbReference type="PROSITE" id="PS51192">
    <property type="entry name" value="HELICASE_ATP_BIND_1"/>
    <property type="match status" value="1"/>
</dbReference>
<dbReference type="STRING" id="296218.AWN68_09760"/>
<dbReference type="CDD" id="cd00268">
    <property type="entry name" value="DEADc"/>
    <property type="match status" value="1"/>
</dbReference>
<dbReference type="InterPro" id="IPR027417">
    <property type="entry name" value="P-loop_NTPase"/>
</dbReference>
<evidence type="ECO:0000256" key="2">
    <source>
        <dbReference type="ARBA" id="ARBA00022801"/>
    </source>
</evidence>
<dbReference type="Pfam" id="PF03880">
    <property type="entry name" value="DbpA"/>
    <property type="match status" value="1"/>
</dbReference>
<feature type="domain" description="DEAD-box RNA helicase Q" evidence="11">
    <location>
        <begin position="2"/>
        <end position="30"/>
    </location>
</feature>
<evidence type="ECO:0000256" key="3">
    <source>
        <dbReference type="ARBA" id="ARBA00022806"/>
    </source>
</evidence>
<dbReference type="Gene3D" id="3.30.70.330">
    <property type="match status" value="1"/>
</dbReference>
<evidence type="ECO:0000256" key="7">
    <source>
        <dbReference type="RuleBase" id="RU000492"/>
    </source>
</evidence>
<dbReference type="GO" id="GO:0005524">
    <property type="term" value="F:ATP binding"/>
    <property type="evidence" value="ECO:0007669"/>
    <property type="project" value="UniProtKB-KW"/>
</dbReference>
<dbReference type="PROSITE" id="PS51195">
    <property type="entry name" value="Q_MOTIF"/>
    <property type="match status" value="1"/>
</dbReference>
<evidence type="ECO:0008006" key="14">
    <source>
        <dbReference type="Google" id="ProtNLM"/>
    </source>
</evidence>
<evidence type="ECO:0000256" key="5">
    <source>
        <dbReference type="ARBA" id="ARBA00038437"/>
    </source>
</evidence>
<dbReference type="Pfam" id="PF00271">
    <property type="entry name" value="Helicase_C"/>
    <property type="match status" value="1"/>
</dbReference>
<dbReference type="Gene3D" id="3.40.50.300">
    <property type="entry name" value="P-loop containing nucleotide triphosphate hydrolases"/>
    <property type="match status" value="2"/>
</dbReference>
<feature type="compositionally biased region" description="Basic and acidic residues" evidence="8">
    <location>
        <begin position="564"/>
        <end position="576"/>
    </location>
</feature>
<dbReference type="OrthoDB" id="9785240at2"/>
<accession>A0A150X2N8</accession>
<protein>
    <recommendedName>
        <fullName evidence="14">DEAD/DEAH box helicase</fullName>
    </recommendedName>
</protein>
<dbReference type="InterPro" id="IPR005580">
    <property type="entry name" value="DbpA/CsdA_RNA-bd_dom"/>
</dbReference>
<evidence type="ECO:0000313" key="12">
    <source>
        <dbReference type="EMBL" id="KYG72973.1"/>
    </source>
</evidence>
<dbReference type="InterPro" id="IPR000629">
    <property type="entry name" value="RNA-helicase_DEAD-box_CS"/>
</dbReference>
<name>A0A150X2N8_9BACT</name>
<dbReference type="InterPro" id="IPR014014">
    <property type="entry name" value="RNA_helicase_DEAD_Q_motif"/>
</dbReference>
<dbReference type="PROSITE" id="PS51194">
    <property type="entry name" value="HELICASE_CTER"/>
    <property type="match status" value="1"/>
</dbReference>
<keyword evidence="2 7" id="KW-0378">Hydrolase</keyword>
<feature type="compositionally biased region" description="Basic and acidic residues" evidence="8">
    <location>
        <begin position="521"/>
        <end position="541"/>
    </location>
</feature>
<comment type="caution">
    <text evidence="12">The sequence shown here is derived from an EMBL/GenBank/DDBJ whole genome shotgun (WGS) entry which is preliminary data.</text>
</comment>
<evidence type="ECO:0000256" key="8">
    <source>
        <dbReference type="SAM" id="MobiDB-lite"/>
    </source>
</evidence>
<dbReference type="InterPro" id="IPR014001">
    <property type="entry name" value="Helicase_ATP-bd"/>
</dbReference>
<dbReference type="SUPFAM" id="SSF52540">
    <property type="entry name" value="P-loop containing nucleoside triphosphate hydrolases"/>
    <property type="match status" value="1"/>
</dbReference>
<feature type="region of interest" description="Disordered" evidence="8">
    <location>
        <begin position="431"/>
        <end position="450"/>
    </location>
</feature>